<keyword evidence="2" id="KW-1185">Reference proteome</keyword>
<proteinExistence type="predicted"/>
<sequence>MEQTIRWLDESCNSCGRQLNSWDKRVSKALVYRYACCEACIAKEYDMEVDSLRARMEHYFGMRPCLGL</sequence>
<dbReference type="EMBL" id="BAABXL010000001">
    <property type="protein sequence ID" value="GAA6269332.1"/>
    <property type="molecule type" value="Genomic_DNA"/>
</dbReference>
<gene>
    <name evidence="1" type="ORF">F130042H8_23920</name>
</gene>
<dbReference type="RefSeq" id="WP_390470074.1">
    <property type="nucleotide sequence ID" value="NZ_BAABXL010000001.1"/>
</dbReference>
<accession>A0ABQ0AZ99</accession>
<protein>
    <submittedName>
        <fullName evidence="1">Uncharacterized protein</fullName>
    </submittedName>
</protein>
<organism evidence="1 2">
    <name type="scientific">Enterocloster alcoholdehydrogenati</name>
    <dbReference type="NCBI Taxonomy" id="2547410"/>
    <lineage>
        <taxon>Bacteria</taxon>
        <taxon>Bacillati</taxon>
        <taxon>Bacillota</taxon>
        <taxon>Clostridia</taxon>
        <taxon>Lachnospirales</taxon>
        <taxon>Lachnospiraceae</taxon>
        <taxon>Enterocloster</taxon>
    </lineage>
</organism>
<reference evidence="1 2" key="1">
    <citation type="submission" date="2024-04" db="EMBL/GenBank/DDBJ databases">
        <title>Defined microbial consortia suppress multidrug-resistant proinflammatory Enterobacteriaceae via ecological control.</title>
        <authorList>
            <person name="Furuichi M."/>
            <person name="Kawaguchi T."/>
            <person name="Pust M."/>
            <person name="Yasuma K."/>
            <person name="Plichta D."/>
            <person name="Hasegawa N."/>
            <person name="Ohya T."/>
            <person name="Bhattarai S."/>
            <person name="Sasajima S."/>
            <person name="Aoto Y."/>
            <person name="Tuganbaev T."/>
            <person name="Yaginuma M."/>
            <person name="Ueda M."/>
            <person name="Okahashi N."/>
            <person name="Amafuji K."/>
            <person name="Kiridooshi Y."/>
            <person name="Sugita K."/>
            <person name="Strazar M."/>
            <person name="Skelly A."/>
            <person name="Suda W."/>
            <person name="Hattori M."/>
            <person name="Nakamoto N."/>
            <person name="Caballero S."/>
            <person name="Norman J."/>
            <person name="Olle B."/>
            <person name="Tanoue T."/>
            <person name="Arita M."/>
            <person name="Bucci V."/>
            <person name="Atarashi K."/>
            <person name="Xavier R."/>
            <person name="Honda K."/>
        </authorList>
    </citation>
    <scope>NUCLEOTIDE SEQUENCE [LARGE SCALE GENOMIC DNA]</scope>
    <source>
        <strain evidence="2">f13</strain>
    </source>
</reference>
<evidence type="ECO:0000313" key="1">
    <source>
        <dbReference type="EMBL" id="GAA6269332.1"/>
    </source>
</evidence>
<comment type="caution">
    <text evidence="1">The sequence shown here is derived from an EMBL/GenBank/DDBJ whole genome shotgun (WGS) entry which is preliminary data.</text>
</comment>
<name>A0ABQ0AZ99_9FIRM</name>
<dbReference type="Proteomes" id="UP001600894">
    <property type="component" value="Unassembled WGS sequence"/>
</dbReference>
<evidence type="ECO:0000313" key="2">
    <source>
        <dbReference type="Proteomes" id="UP001600894"/>
    </source>
</evidence>